<dbReference type="GO" id="GO:0003700">
    <property type="term" value="F:DNA-binding transcription factor activity"/>
    <property type="evidence" value="ECO:0007669"/>
    <property type="project" value="InterPro"/>
</dbReference>
<organism evidence="5 6">
    <name type="scientific">Luteipulveratus mongoliensis</name>
    <dbReference type="NCBI Taxonomy" id="571913"/>
    <lineage>
        <taxon>Bacteria</taxon>
        <taxon>Bacillati</taxon>
        <taxon>Actinomycetota</taxon>
        <taxon>Actinomycetes</taxon>
        <taxon>Micrococcales</taxon>
        <taxon>Dermacoccaceae</taxon>
        <taxon>Luteipulveratus</taxon>
    </lineage>
</organism>
<evidence type="ECO:0000313" key="6">
    <source>
        <dbReference type="Proteomes" id="UP000066480"/>
    </source>
</evidence>
<keyword evidence="1" id="KW-0805">Transcription regulation</keyword>
<dbReference type="Pfam" id="PF01047">
    <property type="entry name" value="MarR"/>
    <property type="match status" value="1"/>
</dbReference>
<dbReference type="STRING" id="571913.VV02_00480"/>
<dbReference type="InterPro" id="IPR036388">
    <property type="entry name" value="WH-like_DNA-bd_sf"/>
</dbReference>
<dbReference type="PANTHER" id="PTHR39515:SF2">
    <property type="entry name" value="HTH-TYPE TRANSCRIPTIONAL REGULATOR RV0880"/>
    <property type="match status" value="1"/>
</dbReference>
<keyword evidence="3" id="KW-0804">Transcription</keyword>
<dbReference type="KEGG" id="lmoi:VV02_00480"/>
<dbReference type="SMART" id="SM00347">
    <property type="entry name" value="HTH_MARR"/>
    <property type="match status" value="1"/>
</dbReference>
<dbReference type="SUPFAM" id="SSF46785">
    <property type="entry name" value="Winged helix' DNA-binding domain"/>
    <property type="match status" value="1"/>
</dbReference>
<reference evidence="5 6" key="1">
    <citation type="submission" date="2015-03" db="EMBL/GenBank/DDBJ databases">
        <title>Luteipulveratus halotolerans sp. nov., a novel actinobacterium (Dermacoccaceae) from Sarawak, Malaysia.</title>
        <authorList>
            <person name="Juboi H."/>
            <person name="Basik A."/>
            <person name="Shamsul S.S."/>
            <person name="Arnold P."/>
            <person name="Schmitt E.K."/>
            <person name="Sanglier J.-J."/>
            <person name="Yeo T."/>
        </authorList>
    </citation>
    <scope>NUCLEOTIDE SEQUENCE [LARGE SCALE GENOMIC DNA]</scope>
    <source>
        <strain evidence="5 6">MN07-A0370</strain>
    </source>
</reference>
<gene>
    <name evidence="5" type="ORF">VV02_00480</name>
</gene>
<dbReference type="EMBL" id="CP011112">
    <property type="protein sequence ID" value="AKU18503.1"/>
    <property type="molecule type" value="Genomic_DNA"/>
</dbReference>
<dbReference type="PROSITE" id="PS50995">
    <property type="entry name" value="HTH_MARR_2"/>
    <property type="match status" value="1"/>
</dbReference>
<dbReference type="PROSITE" id="PS01117">
    <property type="entry name" value="HTH_MARR_1"/>
    <property type="match status" value="1"/>
</dbReference>
<evidence type="ECO:0000313" key="5">
    <source>
        <dbReference type="EMBL" id="AKU18503.1"/>
    </source>
</evidence>
<dbReference type="Proteomes" id="UP000066480">
    <property type="component" value="Chromosome"/>
</dbReference>
<dbReference type="AlphaFoldDB" id="A0A0K1JPI3"/>
<dbReference type="InterPro" id="IPR000835">
    <property type="entry name" value="HTH_MarR-typ"/>
</dbReference>
<keyword evidence="6" id="KW-1185">Reference proteome</keyword>
<dbReference type="InterPro" id="IPR052526">
    <property type="entry name" value="HTH-type_Bedaq_tolerance"/>
</dbReference>
<dbReference type="InterPro" id="IPR036390">
    <property type="entry name" value="WH_DNA-bd_sf"/>
</dbReference>
<evidence type="ECO:0000256" key="3">
    <source>
        <dbReference type="ARBA" id="ARBA00023163"/>
    </source>
</evidence>
<evidence type="ECO:0000259" key="4">
    <source>
        <dbReference type="PROSITE" id="PS50995"/>
    </source>
</evidence>
<protein>
    <recommendedName>
        <fullName evidence="4">HTH marR-type domain-containing protein</fullName>
    </recommendedName>
</protein>
<dbReference type="PANTHER" id="PTHR39515">
    <property type="entry name" value="CONSERVED PROTEIN"/>
    <property type="match status" value="1"/>
</dbReference>
<dbReference type="Gene3D" id="1.10.10.10">
    <property type="entry name" value="Winged helix-like DNA-binding domain superfamily/Winged helix DNA-binding domain"/>
    <property type="match status" value="1"/>
</dbReference>
<feature type="domain" description="HTH marR-type" evidence="4">
    <location>
        <begin position="1"/>
        <end position="124"/>
    </location>
</feature>
<accession>A0A0K1JPI3</accession>
<dbReference type="InterPro" id="IPR023187">
    <property type="entry name" value="Tscrpt_reg_MarR-type_CS"/>
</dbReference>
<proteinExistence type="predicted"/>
<evidence type="ECO:0000256" key="2">
    <source>
        <dbReference type="ARBA" id="ARBA00023125"/>
    </source>
</evidence>
<dbReference type="GO" id="GO:0003677">
    <property type="term" value="F:DNA binding"/>
    <property type="evidence" value="ECO:0007669"/>
    <property type="project" value="UniProtKB-KW"/>
</dbReference>
<evidence type="ECO:0000256" key="1">
    <source>
        <dbReference type="ARBA" id="ARBA00023015"/>
    </source>
</evidence>
<sequence length="141" mass="15045">MGRATRATAAHWESTNGTVGRSDLGVLKCIGGHGEVRMGDLATALQVHPSVISRQVCALEKLGLVVRRADPDDGRVGLIRVTEEGRVQMHDSTRAFAAFLSDRMAGWDPDKVALAADLIYEISESLGASEPATTTEELTTV</sequence>
<keyword evidence="2" id="KW-0238">DNA-binding</keyword>
<name>A0A0K1JPI3_9MICO</name>